<name>A0ABT1ADP8_9PSEU</name>
<keyword evidence="1" id="KW-0238">DNA-binding</keyword>
<dbReference type="InterPro" id="IPR000157">
    <property type="entry name" value="TIR_dom"/>
</dbReference>
<dbReference type="SUPFAM" id="SSF52200">
    <property type="entry name" value="Toll/Interleukin receptor TIR domain"/>
    <property type="match status" value="1"/>
</dbReference>
<dbReference type="Pfam" id="PF13676">
    <property type="entry name" value="TIR_2"/>
    <property type="match status" value="1"/>
</dbReference>
<comment type="caution">
    <text evidence="4">The sequence shown here is derived from an EMBL/GenBank/DDBJ whole genome shotgun (WGS) entry which is preliminary data.</text>
</comment>
<dbReference type="PROSITE" id="PS50110">
    <property type="entry name" value="RESPONSE_REGULATORY"/>
    <property type="match status" value="1"/>
</dbReference>
<reference evidence="4" key="1">
    <citation type="submission" date="2021-04" db="EMBL/GenBank/DDBJ databases">
        <title>Pseudonocardia sp. nov., isolated from sandy soil of mangrove forest.</title>
        <authorList>
            <person name="Zan Z."/>
            <person name="Huang R."/>
            <person name="Liu W."/>
        </authorList>
    </citation>
    <scope>NUCLEOTIDE SEQUENCE</scope>
    <source>
        <strain evidence="4">S2-4</strain>
    </source>
</reference>
<evidence type="ECO:0000256" key="1">
    <source>
        <dbReference type="ARBA" id="ARBA00023125"/>
    </source>
</evidence>
<dbReference type="Gene3D" id="3.40.50.2300">
    <property type="match status" value="1"/>
</dbReference>
<dbReference type="Proteomes" id="UP001165283">
    <property type="component" value="Unassembled WGS sequence"/>
</dbReference>
<dbReference type="Gene3D" id="3.40.50.10140">
    <property type="entry name" value="Toll/interleukin-1 receptor homology (TIR) domain"/>
    <property type="match status" value="1"/>
</dbReference>
<evidence type="ECO:0000256" key="2">
    <source>
        <dbReference type="PROSITE-ProRule" id="PRU00169"/>
    </source>
</evidence>
<organism evidence="4 5">
    <name type="scientific">Pseudonocardia humida</name>
    <dbReference type="NCBI Taxonomy" id="2800819"/>
    <lineage>
        <taxon>Bacteria</taxon>
        <taxon>Bacillati</taxon>
        <taxon>Actinomycetota</taxon>
        <taxon>Actinomycetes</taxon>
        <taxon>Pseudonocardiales</taxon>
        <taxon>Pseudonocardiaceae</taxon>
        <taxon>Pseudonocardia</taxon>
    </lineage>
</organism>
<protein>
    <submittedName>
        <fullName evidence="4">TIR domain-containing protein</fullName>
    </submittedName>
</protein>
<dbReference type="SMART" id="SM00448">
    <property type="entry name" value="REC"/>
    <property type="match status" value="1"/>
</dbReference>
<gene>
    <name evidence="4" type="ORF">KDL28_39125</name>
</gene>
<dbReference type="InterPro" id="IPR011006">
    <property type="entry name" value="CheY-like_superfamily"/>
</dbReference>
<sequence>MSTEDGLPGLVALAVDQDGLSLELLVSGLETDSRIVRVLRARDIGEALGHLQSEPVDVVFTDTAMPELSGMQLAQVVDAMAAAPPIVFVTEREDQAVAAYEVGALDYVLKPAQPARLARSVDRVQAERGLRYIARTPIEAGPAQIYLCHSADAEEPVRRLRQRLVADGVRCWMAAVDARPDQDLDQQIVAAVQRSRYVLACVSRRSITDRGYLDEQLLAAVEAADAQPEGATFLVPVRLEPCPIPQRLARWHWVDLFTDHGYERLLSALRIHPQA</sequence>
<evidence type="ECO:0000313" key="5">
    <source>
        <dbReference type="Proteomes" id="UP001165283"/>
    </source>
</evidence>
<keyword evidence="2" id="KW-0597">Phosphoprotein</keyword>
<dbReference type="RefSeq" id="WP_252446588.1">
    <property type="nucleotide sequence ID" value="NZ_JAGSOV010000106.1"/>
</dbReference>
<dbReference type="PANTHER" id="PTHR48111">
    <property type="entry name" value="REGULATOR OF RPOS"/>
    <property type="match status" value="1"/>
</dbReference>
<dbReference type="InterPro" id="IPR035897">
    <property type="entry name" value="Toll_tir_struct_dom_sf"/>
</dbReference>
<dbReference type="SUPFAM" id="SSF52172">
    <property type="entry name" value="CheY-like"/>
    <property type="match status" value="1"/>
</dbReference>
<proteinExistence type="predicted"/>
<keyword evidence="5" id="KW-1185">Reference proteome</keyword>
<feature type="modified residue" description="4-aspartylphosphate" evidence="2">
    <location>
        <position position="62"/>
    </location>
</feature>
<evidence type="ECO:0000313" key="4">
    <source>
        <dbReference type="EMBL" id="MCO1661076.1"/>
    </source>
</evidence>
<dbReference type="PANTHER" id="PTHR48111:SF69">
    <property type="entry name" value="RESPONSE REGULATOR RECEIVER"/>
    <property type="match status" value="1"/>
</dbReference>
<dbReference type="Pfam" id="PF00072">
    <property type="entry name" value="Response_reg"/>
    <property type="match status" value="1"/>
</dbReference>
<dbReference type="InterPro" id="IPR039420">
    <property type="entry name" value="WalR-like"/>
</dbReference>
<dbReference type="InterPro" id="IPR001789">
    <property type="entry name" value="Sig_transdc_resp-reg_receiver"/>
</dbReference>
<evidence type="ECO:0000259" key="3">
    <source>
        <dbReference type="PROSITE" id="PS50110"/>
    </source>
</evidence>
<feature type="domain" description="Response regulatory" evidence="3">
    <location>
        <begin position="11"/>
        <end position="125"/>
    </location>
</feature>
<accession>A0ABT1ADP8</accession>
<dbReference type="EMBL" id="JAGSOV010000106">
    <property type="protein sequence ID" value="MCO1661076.1"/>
    <property type="molecule type" value="Genomic_DNA"/>
</dbReference>